<dbReference type="CDD" id="cd04301">
    <property type="entry name" value="NAT_SF"/>
    <property type="match status" value="1"/>
</dbReference>
<dbReference type="InterPro" id="IPR016181">
    <property type="entry name" value="Acyl_CoA_acyltransferase"/>
</dbReference>
<dbReference type="PROSITE" id="PS51186">
    <property type="entry name" value="GNAT"/>
    <property type="match status" value="1"/>
</dbReference>
<gene>
    <name evidence="3" type="ORF">SAMR0222</name>
</gene>
<dbReference type="InterPro" id="IPR027795">
    <property type="entry name" value="CASTOR_ACT_dom"/>
</dbReference>
<accession>Q1RQL4</accession>
<dbReference type="InterPro" id="IPR000182">
    <property type="entry name" value="GNAT_dom"/>
</dbReference>
<evidence type="ECO:0000256" key="1">
    <source>
        <dbReference type="SAM" id="MobiDB-lite"/>
    </source>
</evidence>
<feature type="compositionally biased region" description="Polar residues" evidence="1">
    <location>
        <begin position="62"/>
        <end position="71"/>
    </location>
</feature>
<feature type="domain" description="N-acetyltransferase" evidence="2">
    <location>
        <begin position="151"/>
        <end position="310"/>
    </location>
</feature>
<dbReference type="PANTHER" id="PTHR43072">
    <property type="entry name" value="N-ACETYLTRANSFERASE"/>
    <property type="match status" value="1"/>
</dbReference>
<dbReference type="EMBL" id="AJ937741">
    <property type="protein sequence ID" value="CAI78425.1"/>
    <property type="molecule type" value="Genomic_DNA"/>
</dbReference>
<sequence>MHRCPPRPHPPPGRTNASQCRGHRRPSSPQQTAFRQVAGGVLPYSRGAPEDAADDGLASAGESRTSSQPGPSSASRRTLASRTALRELQRPGPRWDAAPVRGVVQAAAAFGRPGRAANEGPRAVSGCWTPAQSPFQRLYTARVINDLPAGLAARHPRAEDHPRVLAVLDRWWGGLKGEAGAVERALLLPRLYFQHFTTTSFLIERSDGELAAFLVGFFSQTEPDVAYVHFVGVDPAQHGQGVGRALYRAFFALVRAHGRRYVHCITSPENTASQAFHARLGFIAAPTQRDYDGPGLDRVAFAVDLGRDPDRPTRRRLRVLDAVLALEHRRELGEPGSDDWLALVRAPEGLTVIRPADSSVSPADRWIALYDADPNHGLDEPGLLAAVLAPLACAAIPVFTCSTYHADLILVPEQRHAQALTVLRSAGYEIG</sequence>
<dbReference type="Pfam" id="PF00583">
    <property type="entry name" value="Acetyltransf_1"/>
    <property type="match status" value="1"/>
</dbReference>
<proteinExistence type="predicted"/>
<evidence type="ECO:0000313" key="3">
    <source>
        <dbReference type="EMBL" id="CAI78425.1"/>
    </source>
</evidence>
<keyword evidence="3" id="KW-0808">Transferase</keyword>
<dbReference type="SUPFAM" id="SSF55021">
    <property type="entry name" value="ACT-like"/>
    <property type="match status" value="1"/>
</dbReference>
<dbReference type="SUPFAM" id="SSF55729">
    <property type="entry name" value="Acyl-CoA N-acyltransferases (Nat)"/>
    <property type="match status" value="1"/>
</dbReference>
<dbReference type="PANTHER" id="PTHR43072:SF36">
    <property type="entry name" value="RIBOSOMAL-PROTEIN-ALANINE ACETYLTRANSFERASE"/>
    <property type="match status" value="1"/>
</dbReference>
<dbReference type="Gene3D" id="3.40.630.30">
    <property type="match status" value="1"/>
</dbReference>
<dbReference type="GO" id="GO:0016747">
    <property type="term" value="F:acyltransferase activity, transferring groups other than amino-acyl groups"/>
    <property type="evidence" value="ECO:0007669"/>
    <property type="project" value="InterPro"/>
</dbReference>
<dbReference type="Gene3D" id="3.30.2130.10">
    <property type="entry name" value="VC0802-like"/>
    <property type="match status" value="1"/>
</dbReference>
<protein>
    <submittedName>
        <fullName evidence="3">Putative acetyltransferase</fullName>
    </submittedName>
</protein>
<organism evidence="3">
    <name type="scientific">Streptomyces ambofaciens (strain ATCC 23877 / 3486 / DSM 40053 / JCM 4204 / NBRC 12836 / NRRL B-2516)</name>
    <dbReference type="NCBI Taxonomy" id="278992"/>
    <lineage>
        <taxon>Bacteria</taxon>
        <taxon>Bacillati</taxon>
        <taxon>Actinomycetota</taxon>
        <taxon>Actinomycetes</taxon>
        <taxon>Kitasatosporales</taxon>
        <taxon>Streptomycetaceae</taxon>
        <taxon>Streptomyces</taxon>
    </lineage>
</organism>
<dbReference type="InterPro" id="IPR045865">
    <property type="entry name" value="ACT-like_dom_sf"/>
</dbReference>
<evidence type="ECO:0000259" key="2">
    <source>
        <dbReference type="PROSITE" id="PS51186"/>
    </source>
</evidence>
<name>Q1RQL4_STRA7</name>
<dbReference type="AlphaFoldDB" id="Q1RQL4"/>
<reference evidence="3" key="1">
    <citation type="journal article" date="2006" name="J. Bacteriol.">
        <title>Intraspecific variability of the terminal inverted repeats of the linear chromosome of Streptomyces ambofaciens.</title>
        <authorList>
            <person name="Choulet F."/>
            <person name="Gallois A."/>
            <person name="Aigle B."/>
            <person name="Mangenot S."/>
            <person name="Gerbaud C."/>
            <person name="Truong C."/>
            <person name="Francou F.X."/>
            <person name="Borges F."/>
            <person name="Fourrier C."/>
            <person name="Guerineau M."/>
            <person name="Decaris B."/>
            <person name="Barbe V."/>
            <person name="Pernodet J.L."/>
            <person name="Leblond P."/>
        </authorList>
    </citation>
    <scope>NUCLEOTIDE SEQUENCE</scope>
    <source>
        <strain evidence="3">ATCC 23877</strain>
    </source>
</reference>
<dbReference type="Pfam" id="PF13840">
    <property type="entry name" value="ACT_7"/>
    <property type="match status" value="1"/>
</dbReference>
<feature type="region of interest" description="Disordered" evidence="1">
    <location>
        <begin position="1"/>
        <end position="80"/>
    </location>
</feature>